<dbReference type="Gene3D" id="3.40.50.10190">
    <property type="entry name" value="BRCT domain"/>
    <property type="match status" value="3"/>
</dbReference>
<accession>A0AAF3EU32</accession>
<evidence type="ECO:0000313" key="4">
    <source>
        <dbReference type="WBParaSite" id="MBELARI_LOCUS17673"/>
    </source>
</evidence>
<dbReference type="SUPFAM" id="SSF52113">
    <property type="entry name" value="BRCT domain"/>
    <property type="match status" value="2"/>
</dbReference>
<dbReference type="WBParaSite" id="MBELARI_LOCUS17673">
    <property type="protein sequence ID" value="MBELARI_LOCUS17673"/>
    <property type="gene ID" value="MBELARI_LOCUS17673"/>
</dbReference>
<evidence type="ECO:0000313" key="3">
    <source>
        <dbReference type="Proteomes" id="UP000887575"/>
    </source>
</evidence>
<dbReference type="SMART" id="SM00292">
    <property type="entry name" value="BRCT"/>
    <property type="match status" value="3"/>
</dbReference>
<dbReference type="PROSITE" id="PS50172">
    <property type="entry name" value="BRCT"/>
    <property type="match status" value="2"/>
</dbReference>
<protein>
    <submittedName>
        <fullName evidence="4">BRCT domain-containing protein</fullName>
    </submittedName>
</protein>
<sequence>MPQRTRRSAPRVGYDFPDLSISSIQGSSDSESRVIDYLDESSFINELSLLRENEMQQKFSQHVLRRSSKSPFTSRISKYSSRSNVIAEIDEEESSSPISKRTFEIDEEQSTSSMPRRTSFTARTLDITNVFGDVSTSDDCEIICEEADSAEMRRQVLQPITSFNNVTLPFLQDVSSIVPPTRDQSLEMFDKSSLDDENEQRSLSHINCTPLNERSAFVDSSDKAFGELCSDVDSLVSSNVCHRKNRLPPYRKDFLELSTNNPKTLILRGCRVFVELHCCTEYAARLRKLVRDMGGQLASSLQSQVTHVVFGCGGDNQVIAMGIHLGLEIVAPSWIEDSFADGYRRDEKPYSISAIVDGPTRDKIRHSVSFLNHEHNSQEPEVIDLSPDANEQARVALSVQPRRSSAESELQRIFDQSSPALQKLERSMNASELLALIGKLNLQQRLDQLLRCDSHGHGARCCSRLLPQGVSSLNSSHQSENHDLFEHQNASPAHNSFMRKDIDNVQKGQFSKPAPKKGKVPVKRGPKYVRPRETVVASQVGRIFVDREVKRRRSIGGFSLQFRDSQSLAAKQQQANLNEKLAVSGLLKVTEQKPKNVPMQKKSRNRKRAPPRRDSSPIAHLSQALSGIAISNDQRKSNSLNVGRTQSFIRFRNKLRLRGKQNNVRRPRLSINSNLTGNQSSAELCDRPRLTPLIDTASSFINRVLGTSSSEEFVSPLAQRAKATKIVFTGLANKRQEAALKPLLDTIGLSFSKSVTRETRCVISGSGARTLAVLQAVVDEIPIVTPKWLEDSAALGKLVNYRKYVYEDWEDLVEYRRRDLVSGVCKLLRPLGSIFVHDKCTKPLAADLRVLIRKSGGIIVTLIDKADLIVCPEEVVPPRPPPQTQPLVTLVNEKYILDCITRNEVLFFGGYSRPLPDASFLSSDVDNGDGDGELFSD</sequence>
<proteinExistence type="predicted"/>
<evidence type="ECO:0000259" key="2">
    <source>
        <dbReference type="PROSITE" id="PS50172"/>
    </source>
</evidence>
<name>A0AAF3EU32_9BILA</name>
<reference evidence="4" key="1">
    <citation type="submission" date="2024-02" db="UniProtKB">
        <authorList>
            <consortium name="WormBaseParasite"/>
        </authorList>
    </citation>
    <scope>IDENTIFICATION</scope>
</reference>
<dbReference type="Pfam" id="PF00533">
    <property type="entry name" value="BRCT"/>
    <property type="match status" value="2"/>
</dbReference>
<dbReference type="AlphaFoldDB" id="A0AAF3EU32"/>
<feature type="domain" description="BRCT" evidence="2">
    <location>
        <begin position="262"/>
        <end position="352"/>
    </location>
</feature>
<dbReference type="CDD" id="cd00027">
    <property type="entry name" value="BRCT"/>
    <property type="match status" value="2"/>
</dbReference>
<dbReference type="InterPro" id="IPR036420">
    <property type="entry name" value="BRCT_dom_sf"/>
</dbReference>
<dbReference type="Proteomes" id="UP000887575">
    <property type="component" value="Unassembled WGS sequence"/>
</dbReference>
<feature type="compositionally biased region" description="Basic residues" evidence="1">
    <location>
        <begin position="601"/>
        <end position="610"/>
    </location>
</feature>
<feature type="domain" description="BRCT" evidence="2">
    <location>
        <begin position="723"/>
        <end position="806"/>
    </location>
</feature>
<organism evidence="3 4">
    <name type="scientific">Mesorhabditis belari</name>
    <dbReference type="NCBI Taxonomy" id="2138241"/>
    <lineage>
        <taxon>Eukaryota</taxon>
        <taxon>Metazoa</taxon>
        <taxon>Ecdysozoa</taxon>
        <taxon>Nematoda</taxon>
        <taxon>Chromadorea</taxon>
        <taxon>Rhabditida</taxon>
        <taxon>Rhabditina</taxon>
        <taxon>Rhabditomorpha</taxon>
        <taxon>Rhabditoidea</taxon>
        <taxon>Rhabditidae</taxon>
        <taxon>Mesorhabditinae</taxon>
        <taxon>Mesorhabditis</taxon>
    </lineage>
</organism>
<evidence type="ECO:0000256" key="1">
    <source>
        <dbReference type="SAM" id="MobiDB-lite"/>
    </source>
</evidence>
<feature type="region of interest" description="Disordered" evidence="1">
    <location>
        <begin position="589"/>
        <end position="619"/>
    </location>
</feature>
<dbReference type="InterPro" id="IPR001357">
    <property type="entry name" value="BRCT_dom"/>
</dbReference>
<feature type="compositionally biased region" description="Basic residues" evidence="1">
    <location>
        <begin position="659"/>
        <end position="668"/>
    </location>
</feature>
<keyword evidence="3" id="KW-1185">Reference proteome</keyword>
<dbReference type="PANTHER" id="PTHR47667:SF1">
    <property type="entry name" value="REGULATOR OF TY1 TRANSPOSITION PROTEIN 107"/>
    <property type="match status" value="1"/>
</dbReference>
<dbReference type="InterPro" id="IPR053036">
    <property type="entry name" value="CellCycle_DNARepair_Reg"/>
</dbReference>
<feature type="region of interest" description="Disordered" evidence="1">
    <location>
        <begin position="659"/>
        <end position="682"/>
    </location>
</feature>
<dbReference type="PANTHER" id="PTHR47667">
    <property type="entry name" value="REGULATOR OF TY1 TRANSPOSITION PROTEIN 107"/>
    <property type="match status" value="1"/>
</dbReference>
<feature type="region of interest" description="Disordered" evidence="1">
    <location>
        <begin position="90"/>
        <end position="118"/>
    </location>
</feature>
<feature type="compositionally biased region" description="Polar residues" evidence="1">
    <location>
        <begin position="669"/>
        <end position="682"/>
    </location>
</feature>